<dbReference type="GO" id="GO:0000156">
    <property type="term" value="F:phosphorelay response regulator activity"/>
    <property type="evidence" value="ECO:0007669"/>
    <property type="project" value="TreeGrafter"/>
</dbReference>
<evidence type="ECO:0000256" key="6">
    <source>
        <dbReference type="PROSITE-ProRule" id="PRU00169"/>
    </source>
</evidence>
<dbReference type="Gene3D" id="1.10.10.10">
    <property type="entry name" value="Winged helix-like DNA-binding domain superfamily/Winged helix DNA-binding domain"/>
    <property type="match status" value="1"/>
</dbReference>
<dbReference type="Gene3D" id="6.10.250.690">
    <property type="match status" value="1"/>
</dbReference>
<dbReference type="SUPFAM" id="SSF52172">
    <property type="entry name" value="CheY-like"/>
    <property type="match status" value="1"/>
</dbReference>
<gene>
    <name evidence="10" type="ORF">GB881_05390</name>
</gene>
<feature type="domain" description="OmpR/PhoB-type" evidence="9">
    <location>
        <begin position="126"/>
        <end position="220"/>
    </location>
</feature>
<dbReference type="GO" id="GO:0006355">
    <property type="term" value="P:regulation of DNA-templated transcription"/>
    <property type="evidence" value="ECO:0007669"/>
    <property type="project" value="InterPro"/>
</dbReference>
<proteinExistence type="predicted"/>
<feature type="modified residue" description="4-aspartylphosphate" evidence="6">
    <location>
        <position position="52"/>
    </location>
</feature>
<dbReference type="InterPro" id="IPR039420">
    <property type="entry name" value="WalR-like"/>
</dbReference>
<evidence type="ECO:0000259" key="9">
    <source>
        <dbReference type="PROSITE" id="PS51755"/>
    </source>
</evidence>
<dbReference type="GO" id="GO:0005829">
    <property type="term" value="C:cytosol"/>
    <property type="evidence" value="ECO:0007669"/>
    <property type="project" value="TreeGrafter"/>
</dbReference>
<keyword evidence="5" id="KW-0804">Transcription</keyword>
<evidence type="ECO:0000313" key="10">
    <source>
        <dbReference type="EMBL" id="MPV36491.1"/>
    </source>
</evidence>
<dbReference type="CDD" id="cd17624">
    <property type="entry name" value="REC_OmpR_PmrA-like"/>
    <property type="match status" value="1"/>
</dbReference>
<organism evidence="10 11">
    <name type="scientific">Georgenia subflava</name>
    <dbReference type="NCBI Taxonomy" id="1622177"/>
    <lineage>
        <taxon>Bacteria</taxon>
        <taxon>Bacillati</taxon>
        <taxon>Actinomycetota</taxon>
        <taxon>Actinomycetes</taxon>
        <taxon>Micrococcales</taxon>
        <taxon>Bogoriellaceae</taxon>
        <taxon>Georgenia</taxon>
    </lineage>
</organism>
<dbReference type="PANTHER" id="PTHR48111:SF38">
    <property type="entry name" value="TWO-COMPONENT RESPONSE REGULATOR"/>
    <property type="match status" value="1"/>
</dbReference>
<dbReference type="SMART" id="SM00448">
    <property type="entry name" value="REC"/>
    <property type="match status" value="1"/>
</dbReference>
<dbReference type="GO" id="GO:0032993">
    <property type="term" value="C:protein-DNA complex"/>
    <property type="evidence" value="ECO:0007669"/>
    <property type="project" value="TreeGrafter"/>
</dbReference>
<dbReference type="Pfam" id="PF00072">
    <property type="entry name" value="Response_reg"/>
    <property type="match status" value="1"/>
</dbReference>
<dbReference type="PANTHER" id="PTHR48111">
    <property type="entry name" value="REGULATOR OF RPOS"/>
    <property type="match status" value="1"/>
</dbReference>
<dbReference type="InterPro" id="IPR036388">
    <property type="entry name" value="WH-like_DNA-bd_sf"/>
</dbReference>
<evidence type="ECO:0000256" key="4">
    <source>
        <dbReference type="ARBA" id="ARBA00023125"/>
    </source>
</evidence>
<evidence type="ECO:0000256" key="7">
    <source>
        <dbReference type="PROSITE-ProRule" id="PRU01091"/>
    </source>
</evidence>
<dbReference type="Gene3D" id="3.40.50.2300">
    <property type="match status" value="1"/>
</dbReference>
<dbReference type="RefSeq" id="WP_152194663.1">
    <property type="nucleotide sequence ID" value="NZ_VUKD01000002.1"/>
</dbReference>
<dbReference type="SMART" id="SM00862">
    <property type="entry name" value="Trans_reg_C"/>
    <property type="match status" value="1"/>
</dbReference>
<accession>A0A6N7EGG7</accession>
<name>A0A6N7EGG7_9MICO</name>
<evidence type="ECO:0000256" key="2">
    <source>
        <dbReference type="ARBA" id="ARBA00023012"/>
    </source>
</evidence>
<dbReference type="PROSITE" id="PS51755">
    <property type="entry name" value="OMPR_PHOB"/>
    <property type="match status" value="1"/>
</dbReference>
<evidence type="ECO:0000256" key="5">
    <source>
        <dbReference type="ARBA" id="ARBA00023163"/>
    </source>
</evidence>
<dbReference type="InterPro" id="IPR001789">
    <property type="entry name" value="Sig_transdc_resp-reg_receiver"/>
</dbReference>
<feature type="domain" description="Response regulatory" evidence="8">
    <location>
        <begin position="3"/>
        <end position="117"/>
    </location>
</feature>
<dbReference type="AlphaFoldDB" id="A0A6N7EGG7"/>
<keyword evidence="11" id="KW-1185">Reference proteome</keyword>
<protein>
    <submittedName>
        <fullName evidence="10">Response regulator</fullName>
    </submittedName>
</protein>
<reference evidence="10 11" key="1">
    <citation type="submission" date="2019-10" db="EMBL/GenBank/DDBJ databases">
        <title>Georgenia wutianyii sp. nov. and Georgenia yuyongxinii sp. nov. isolated from plateau pika (Ochotona curzoniae) in the Qinghai-Tibet plateau of China.</title>
        <authorList>
            <person name="Tian Z."/>
        </authorList>
    </citation>
    <scope>NUCLEOTIDE SEQUENCE [LARGE SCALE GENOMIC DNA]</scope>
    <source>
        <strain evidence="10 11">JCM 19765</strain>
    </source>
</reference>
<comment type="caution">
    <text evidence="10">The sequence shown here is derived from an EMBL/GenBank/DDBJ whole genome shotgun (WGS) entry which is preliminary data.</text>
</comment>
<dbReference type="InterPro" id="IPR011006">
    <property type="entry name" value="CheY-like_superfamily"/>
</dbReference>
<keyword evidence="1 6" id="KW-0597">Phosphoprotein</keyword>
<sequence>MAQILIVEDEAGISSFITKGLKAAGHQPTAVATGREALAHAHTDGYDLMILDIGLPDIDGFEVLRRVRGQGSAMPVIILTARSSVDDTVAGLEGGADDYMPKPFRFEELLARVRLRLRTENAAAETTVLTYGDLSLDLRSRRATVAGREVELSAREFALLETFMTHPGQVLSREQLLSRVWGYDFDPGSNVVDVYVRYLRKKIGAEHVVTVRGMGYRLTDVTR</sequence>
<dbReference type="Proteomes" id="UP000437709">
    <property type="component" value="Unassembled WGS sequence"/>
</dbReference>
<feature type="DNA-binding region" description="OmpR/PhoB-type" evidence="7">
    <location>
        <begin position="126"/>
        <end position="220"/>
    </location>
</feature>
<dbReference type="GO" id="GO:0000976">
    <property type="term" value="F:transcription cis-regulatory region binding"/>
    <property type="evidence" value="ECO:0007669"/>
    <property type="project" value="TreeGrafter"/>
</dbReference>
<evidence type="ECO:0000259" key="8">
    <source>
        <dbReference type="PROSITE" id="PS50110"/>
    </source>
</evidence>
<dbReference type="Pfam" id="PF00486">
    <property type="entry name" value="Trans_reg_C"/>
    <property type="match status" value="1"/>
</dbReference>
<evidence type="ECO:0000313" key="11">
    <source>
        <dbReference type="Proteomes" id="UP000437709"/>
    </source>
</evidence>
<evidence type="ECO:0000256" key="1">
    <source>
        <dbReference type="ARBA" id="ARBA00022553"/>
    </source>
</evidence>
<dbReference type="PROSITE" id="PS50110">
    <property type="entry name" value="RESPONSE_REGULATORY"/>
    <property type="match status" value="1"/>
</dbReference>
<evidence type="ECO:0000256" key="3">
    <source>
        <dbReference type="ARBA" id="ARBA00023015"/>
    </source>
</evidence>
<dbReference type="EMBL" id="WHPC01000013">
    <property type="protein sequence ID" value="MPV36491.1"/>
    <property type="molecule type" value="Genomic_DNA"/>
</dbReference>
<keyword evidence="3" id="KW-0805">Transcription regulation</keyword>
<dbReference type="CDD" id="cd00383">
    <property type="entry name" value="trans_reg_C"/>
    <property type="match status" value="1"/>
</dbReference>
<dbReference type="InterPro" id="IPR001867">
    <property type="entry name" value="OmpR/PhoB-type_DNA-bd"/>
</dbReference>
<keyword evidence="4 7" id="KW-0238">DNA-binding</keyword>
<dbReference type="FunFam" id="1.10.10.10:FF:000005">
    <property type="entry name" value="Two-component system response regulator"/>
    <property type="match status" value="1"/>
</dbReference>
<dbReference type="FunFam" id="3.40.50.2300:FF:000001">
    <property type="entry name" value="DNA-binding response regulator PhoB"/>
    <property type="match status" value="1"/>
</dbReference>
<dbReference type="OrthoDB" id="3197131at2"/>
<keyword evidence="2" id="KW-0902">Two-component regulatory system</keyword>